<feature type="compositionally biased region" description="Basic and acidic residues" evidence="1">
    <location>
        <begin position="249"/>
        <end position="258"/>
    </location>
</feature>
<protein>
    <recommendedName>
        <fullName evidence="4">RNA-directed RNA polymerase</fullName>
    </recommendedName>
</protein>
<dbReference type="EMBL" id="CAUYUJ010016846">
    <property type="protein sequence ID" value="CAK0869407.1"/>
    <property type="molecule type" value="Genomic_DNA"/>
</dbReference>
<reference evidence="2" key="1">
    <citation type="submission" date="2023-10" db="EMBL/GenBank/DDBJ databases">
        <authorList>
            <person name="Chen Y."/>
            <person name="Shah S."/>
            <person name="Dougan E. K."/>
            <person name="Thang M."/>
            <person name="Chan C."/>
        </authorList>
    </citation>
    <scope>NUCLEOTIDE SEQUENCE [LARGE SCALE GENOMIC DNA]</scope>
</reference>
<feature type="region of interest" description="Disordered" evidence="1">
    <location>
        <begin position="244"/>
        <end position="264"/>
    </location>
</feature>
<feature type="compositionally biased region" description="Pro residues" evidence="1">
    <location>
        <begin position="1003"/>
        <end position="1012"/>
    </location>
</feature>
<feature type="non-terminal residue" evidence="2">
    <location>
        <position position="1519"/>
    </location>
</feature>
<accession>A0ABN9V8V1</accession>
<keyword evidence="3" id="KW-1185">Reference proteome</keyword>
<feature type="region of interest" description="Disordered" evidence="1">
    <location>
        <begin position="984"/>
        <end position="1023"/>
    </location>
</feature>
<sequence length="1519" mass="165144">MFRSTRGKRRQAYLVCRSCPGSWVYCSRAGTAGWGTCRTCGVHWPKQQPSGHRAATFAAQGQPSNDGATAALLEQLLPKYKAARADRDEAAIQAPEVVCPALAEAVGPLPPEAPAAQFEKQAVCSRRLHAQQGELNSQLVANADHGKELVSKLLEENARSCAEAQAEASRLTSLTTAAKGATPTKHDGDRHGCSDAQIQFPELAAEDVELLAPDQKKVYEEALGHAKKAHEVYKSAADIGQQAQGAAKALREQREKATQAKRRKADVAAGVAAGAPAAPEGPAEAQVQGDACLDFSDPEKVDEFTQKTKAIESRAAAAEAAKAAACGVHLRAPKTKSTYRDALRDIPVVQRRFHGATFAFVARDLDCSMGLGEARIQEGVKRSQMGRQRHAMLLEARKEQDILQQGVLFDDEDEHLLGDRCAEACRAAPRVSEALAKRCTVWAEKAPYLQDVGRTTGASGVDAEMLQQCFIEVSSYDAVQTTGPMKGAHRYLKKNEQRALDETCLDPDTLEVCDTVSEHYRAAETRAACWKGQESFVAILNAAERWLAWSHQLLRIFVCAPPKGGESVIGNERDVGLLPMPIRIWGRRSMVMDGARARIGYNEQSNFLIGVERFNDYMDMTLMIRQATALDFPAVELHLRRATCLATRASRAQGRPLRPSCLNGSIVPGCGKANHCEGRFCAVSLGARVHGRPFASIRQHVGDVRARFERPAAMVLEQTKCVTIGLFQCVMGLGLRASPKSILAMFNPAGEIKVQKHAFKLTGIEIKGARLAEDDEPKMSAMLDQVKNWFRFWLARPPLRERVRRGWVAVPKKIISARPRARWICVVWPMGALILSLREMGSAPRALDLWVDDRGDEWQHLGGEGACGEIFQALRGSVRRERWRRAAGHSEGELVEGGGLQVLRVNLRRLRRRGCHREAGALEANALASVRAQARAKTAGYKRDDACPRCEPGRDTIAHRLCEFSANRQREHRWASRTDGLCEAAQKDPSEGRNVSSWTRGTAPPPWDPVPKSPEWNSGGPADERKQLGVLAVRAVINGRDLLACTPPLRFLSVPRARRGGEAAGAQGEGGHREADAEEEAQQLVSTFFVAFLRAGNFSASSPGDALAKVGVFQRKYKGWSEASDWLRGAVATVAGSSSLEGGLDLAGAERLAVEIGERYHAFNDMECKALKTEMEGLQVHKAGRVRLPHFYRKGLYSHWEFNEKASYLRTLGALDESEEGNTMVIMPNYLMARTNCLEATNMYALCCRNECEDLMDQLEVDVAAPEAEPKRLAELVAAMPSDTVAAPRNLSAALLSRLEEVAASNGGKVPLHGRLFAQWMHHAFPRECPYPHEHGTTSPQTPDEWMRETGEATDKMTESELLREVEADTCAWVPGEAPGAGCGDPGELPWSEAEELLTVALPEAHSRPRPLLGFAAPTHPAALGEGWDTAAAEAKAGEGTRHSGLAAVLAAALAAAAGLDRGYFGPRRRSARGLLDGEPEGAAAGALAAAWPMAEGHRVPALLCALALAAYSVELLDG</sequence>
<evidence type="ECO:0000313" key="2">
    <source>
        <dbReference type="EMBL" id="CAK0869407.1"/>
    </source>
</evidence>
<dbReference type="Proteomes" id="UP001189429">
    <property type="component" value="Unassembled WGS sequence"/>
</dbReference>
<evidence type="ECO:0000256" key="1">
    <source>
        <dbReference type="SAM" id="MobiDB-lite"/>
    </source>
</evidence>
<gene>
    <name evidence="2" type="ORF">PCOR1329_LOCUS55763</name>
</gene>
<comment type="caution">
    <text evidence="2">The sequence shown here is derived from an EMBL/GenBank/DDBJ whole genome shotgun (WGS) entry which is preliminary data.</text>
</comment>
<organism evidence="2 3">
    <name type="scientific">Prorocentrum cordatum</name>
    <dbReference type="NCBI Taxonomy" id="2364126"/>
    <lineage>
        <taxon>Eukaryota</taxon>
        <taxon>Sar</taxon>
        <taxon>Alveolata</taxon>
        <taxon>Dinophyceae</taxon>
        <taxon>Prorocentrales</taxon>
        <taxon>Prorocentraceae</taxon>
        <taxon>Prorocentrum</taxon>
    </lineage>
</organism>
<proteinExistence type="predicted"/>
<name>A0ABN9V8V1_9DINO</name>
<evidence type="ECO:0000313" key="3">
    <source>
        <dbReference type="Proteomes" id="UP001189429"/>
    </source>
</evidence>
<evidence type="ECO:0008006" key="4">
    <source>
        <dbReference type="Google" id="ProtNLM"/>
    </source>
</evidence>